<sequence precursor="true">MPLFDTHAHLDSEQIHPHLDEILKKVDEEAMRITAIGTDPKSSHRCLELAKSHDNIFAAAGLHPNYCAKFEDSHWQAILEIVDHPKVVAIGETGLDKYWDDCPFDVQQKWFERHVDLSFRKNKPLVIHTRECEIEMIETLERLARDNRIIGIMHSFVGSEDTAKRCLDLGMYISFAGMVTFKKSAALREVAKTIPDDRILIETDSPYLSPHPLRSKRPNVPMYVEHTANCLAEVRGVSVEELVTQTFANANRVFNLEDTQK</sequence>
<evidence type="ECO:0000313" key="6">
    <source>
        <dbReference type="Proteomes" id="UP000322214"/>
    </source>
</evidence>
<dbReference type="EMBL" id="CP042912">
    <property type="protein sequence ID" value="QEG21127.1"/>
    <property type="molecule type" value="Genomic_DNA"/>
</dbReference>
<name>A0A5B9P3H5_9BACT</name>
<evidence type="ECO:0000256" key="1">
    <source>
        <dbReference type="ARBA" id="ARBA00009275"/>
    </source>
</evidence>
<dbReference type="STRING" id="980251.GCA_001642875_01959"/>
<evidence type="ECO:0000256" key="2">
    <source>
        <dbReference type="ARBA" id="ARBA00022723"/>
    </source>
</evidence>
<dbReference type="PANTHER" id="PTHR46124:SF2">
    <property type="entry name" value="D-AMINOACYL-TRNA DEACYLASE"/>
    <property type="match status" value="1"/>
</dbReference>
<feature type="binding site" evidence="4">
    <location>
        <position position="154"/>
    </location>
    <ligand>
        <name>a divalent metal cation</name>
        <dbReference type="ChEBI" id="CHEBI:60240"/>
        <label>2</label>
    </ligand>
</feature>
<protein>
    <submittedName>
        <fullName evidence="5">Putative deoxyribonuclease YcfH</fullName>
        <ecNumber evidence="5">3.1.21.-</ecNumber>
    </submittedName>
</protein>
<dbReference type="InterPro" id="IPR015991">
    <property type="entry name" value="TatD/YcfH-like"/>
</dbReference>
<dbReference type="GO" id="GO:0004536">
    <property type="term" value="F:DNA nuclease activity"/>
    <property type="evidence" value="ECO:0007669"/>
    <property type="project" value="InterPro"/>
</dbReference>
<dbReference type="PIRSF" id="PIRSF005902">
    <property type="entry name" value="DNase_TatD"/>
    <property type="match status" value="1"/>
</dbReference>
<feature type="binding site" evidence="4">
    <location>
        <position position="204"/>
    </location>
    <ligand>
        <name>a divalent metal cation</name>
        <dbReference type="ChEBI" id="CHEBI:60240"/>
        <label>1</label>
    </ligand>
</feature>
<dbReference type="KEGG" id="mff:MFFC18_09810"/>
<dbReference type="NCBIfam" id="TIGR00010">
    <property type="entry name" value="YchF/TatD family DNA exonuclease"/>
    <property type="match status" value="1"/>
</dbReference>
<evidence type="ECO:0000256" key="4">
    <source>
        <dbReference type="PIRSR" id="PIRSR005902-1"/>
    </source>
</evidence>
<accession>A0A5B9P3H5</accession>
<dbReference type="RefSeq" id="WP_075081853.1">
    <property type="nucleotide sequence ID" value="NZ_CP042912.1"/>
</dbReference>
<dbReference type="GO" id="GO:0016788">
    <property type="term" value="F:hydrolase activity, acting on ester bonds"/>
    <property type="evidence" value="ECO:0007669"/>
    <property type="project" value="InterPro"/>
</dbReference>
<evidence type="ECO:0000313" key="5">
    <source>
        <dbReference type="EMBL" id="QEG21127.1"/>
    </source>
</evidence>
<dbReference type="Gene3D" id="3.20.20.140">
    <property type="entry name" value="Metal-dependent hydrolases"/>
    <property type="match status" value="1"/>
</dbReference>
<feature type="binding site" evidence="4">
    <location>
        <position position="7"/>
    </location>
    <ligand>
        <name>a divalent metal cation</name>
        <dbReference type="ChEBI" id="CHEBI:60240"/>
        <label>1</label>
    </ligand>
</feature>
<evidence type="ECO:0000256" key="3">
    <source>
        <dbReference type="ARBA" id="ARBA00022801"/>
    </source>
</evidence>
<dbReference type="AlphaFoldDB" id="A0A5B9P3H5"/>
<organism evidence="5 6">
    <name type="scientific">Mariniblastus fucicola</name>
    <dbReference type="NCBI Taxonomy" id="980251"/>
    <lineage>
        <taxon>Bacteria</taxon>
        <taxon>Pseudomonadati</taxon>
        <taxon>Planctomycetota</taxon>
        <taxon>Planctomycetia</taxon>
        <taxon>Pirellulales</taxon>
        <taxon>Pirellulaceae</taxon>
        <taxon>Mariniblastus</taxon>
    </lineage>
</organism>
<dbReference type="Pfam" id="PF01026">
    <property type="entry name" value="TatD_DNase"/>
    <property type="match status" value="1"/>
</dbReference>
<dbReference type="PANTHER" id="PTHR46124">
    <property type="entry name" value="D-AMINOACYL-TRNA DEACYLASE"/>
    <property type="match status" value="1"/>
</dbReference>
<comment type="similarity">
    <text evidence="1">Belongs to the metallo-dependent hydrolases superfamily. TatD-type hydrolase family.</text>
</comment>
<keyword evidence="3 5" id="KW-0378">Hydrolase</keyword>
<dbReference type="InterPro" id="IPR018228">
    <property type="entry name" value="DNase_TatD-rel_CS"/>
</dbReference>
<dbReference type="GO" id="GO:0005829">
    <property type="term" value="C:cytosol"/>
    <property type="evidence" value="ECO:0007669"/>
    <property type="project" value="TreeGrafter"/>
</dbReference>
<dbReference type="EC" id="3.1.21.-" evidence="5"/>
<dbReference type="Proteomes" id="UP000322214">
    <property type="component" value="Chromosome"/>
</dbReference>
<dbReference type="InterPro" id="IPR032466">
    <property type="entry name" value="Metal_Hydrolase"/>
</dbReference>
<keyword evidence="6" id="KW-1185">Reference proteome</keyword>
<feature type="binding site" evidence="4">
    <location>
        <position position="9"/>
    </location>
    <ligand>
        <name>a divalent metal cation</name>
        <dbReference type="ChEBI" id="CHEBI:60240"/>
        <label>1</label>
    </ligand>
</feature>
<gene>
    <name evidence="5" type="primary">ycfH</name>
    <name evidence="5" type="ORF">MFFC18_09810</name>
</gene>
<proteinExistence type="inferred from homology"/>
<dbReference type="SUPFAM" id="SSF51556">
    <property type="entry name" value="Metallo-dependent hydrolases"/>
    <property type="match status" value="1"/>
</dbReference>
<dbReference type="OrthoDB" id="9810005at2"/>
<dbReference type="PROSITE" id="PS01137">
    <property type="entry name" value="TATD_1"/>
    <property type="match status" value="1"/>
</dbReference>
<reference evidence="5 6" key="1">
    <citation type="submission" date="2019-08" db="EMBL/GenBank/DDBJ databases">
        <title>Deep-cultivation of Planctomycetes and their phenomic and genomic characterization uncovers novel biology.</title>
        <authorList>
            <person name="Wiegand S."/>
            <person name="Jogler M."/>
            <person name="Boedeker C."/>
            <person name="Pinto D."/>
            <person name="Vollmers J."/>
            <person name="Rivas-Marin E."/>
            <person name="Kohn T."/>
            <person name="Peeters S.H."/>
            <person name="Heuer A."/>
            <person name="Rast P."/>
            <person name="Oberbeckmann S."/>
            <person name="Bunk B."/>
            <person name="Jeske O."/>
            <person name="Meyerdierks A."/>
            <person name="Storesund J.E."/>
            <person name="Kallscheuer N."/>
            <person name="Luecker S."/>
            <person name="Lage O.M."/>
            <person name="Pohl T."/>
            <person name="Merkel B.J."/>
            <person name="Hornburger P."/>
            <person name="Mueller R.-W."/>
            <person name="Bruemmer F."/>
            <person name="Labrenz M."/>
            <person name="Spormann A.M."/>
            <person name="Op den Camp H."/>
            <person name="Overmann J."/>
            <person name="Amann R."/>
            <person name="Jetten M.S.M."/>
            <person name="Mascher T."/>
            <person name="Medema M.H."/>
            <person name="Devos D.P."/>
            <person name="Kaster A.-K."/>
            <person name="Ovreas L."/>
            <person name="Rohde M."/>
            <person name="Galperin M.Y."/>
            <person name="Jogler C."/>
        </authorList>
    </citation>
    <scope>NUCLEOTIDE SEQUENCE [LARGE SCALE GENOMIC DNA]</scope>
    <source>
        <strain evidence="5 6">FC18</strain>
    </source>
</reference>
<dbReference type="CDD" id="cd01310">
    <property type="entry name" value="TatD_DNAse"/>
    <property type="match status" value="1"/>
</dbReference>
<feature type="binding site" evidence="4">
    <location>
        <position position="92"/>
    </location>
    <ligand>
        <name>a divalent metal cation</name>
        <dbReference type="ChEBI" id="CHEBI:60240"/>
        <label>1</label>
    </ligand>
</feature>
<keyword evidence="2 4" id="KW-0479">Metal-binding</keyword>
<feature type="binding site" evidence="4">
    <location>
        <position position="128"/>
    </location>
    <ligand>
        <name>a divalent metal cation</name>
        <dbReference type="ChEBI" id="CHEBI:60240"/>
        <label>2</label>
    </ligand>
</feature>
<dbReference type="GO" id="GO:0046872">
    <property type="term" value="F:metal ion binding"/>
    <property type="evidence" value="ECO:0007669"/>
    <property type="project" value="UniProtKB-KW"/>
</dbReference>
<dbReference type="InterPro" id="IPR001130">
    <property type="entry name" value="TatD-like"/>
</dbReference>
<dbReference type="PROSITE" id="PS01091">
    <property type="entry name" value="TATD_3"/>
    <property type="match status" value="1"/>
</dbReference>
<dbReference type="FunFam" id="3.20.20.140:FF:000005">
    <property type="entry name" value="TatD family hydrolase"/>
    <property type="match status" value="1"/>
</dbReference>